<accession>A0AAT9FIM1</accession>
<sequence>MNDVIDRLADEAFQSGATDLFLCEDTVPRVRVDSGIRIPEESPLSRENLEEFWLSCHADPETTQEKDISHVTPAGHRLRVNLYKSLGQLAAVLRPIKDSIPSLAELGAPSEVLTQWVSRPAGLVLITGPTGSGKSTTLASSLQWVNDNQARHIVTIEDPIEYLFENNQSYFSQRELHADTPSFSSALRASLRQSPDIILVGEIRDEETAKICLQAAETGHLVLATLHSSGVADSLERLTNLFQSGERDGLLKLLSQHLIGVLSQLLLPRHDGGLLLAVEHLQNEAATRSWIKESNLAEISDHINRGDNPVNCSFVRFLVAATQQGYLDHSVARQAAPNAQDFDRMMSGIS</sequence>
<dbReference type="Pfam" id="PF00437">
    <property type="entry name" value="T2SSE"/>
    <property type="match status" value="1"/>
</dbReference>
<dbReference type="PANTHER" id="PTHR30486:SF12">
    <property type="entry name" value="TYPE IV PILUS ATPASE PILU"/>
    <property type="match status" value="1"/>
</dbReference>
<comment type="similarity">
    <text evidence="1">Belongs to the GSP E family.</text>
</comment>
<evidence type="ECO:0000313" key="3">
    <source>
        <dbReference type="EMBL" id="BDS05840.1"/>
    </source>
</evidence>
<dbReference type="PROSITE" id="PS00662">
    <property type="entry name" value="T2SP_E"/>
    <property type="match status" value="1"/>
</dbReference>
<evidence type="ECO:0000256" key="1">
    <source>
        <dbReference type="ARBA" id="ARBA00006611"/>
    </source>
</evidence>
<reference evidence="3" key="1">
    <citation type="submission" date="2024-07" db="EMBL/GenBank/DDBJ databases">
        <title>Complete genome sequence of Verrucomicrobiaceae bacterium NT6N.</title>
        <authorList>
            <person name="Huang C."/>
            <person name="Takami H."/>
            <person name="Hamasaki K."/>
        </authorList>
    </citation>
    <scope>NUCLEOTIDE SEQUENCE</scope>
    <source>
        <strain evidence="3">NT6N</strain>
    </source>
</reference>
<dbReference type="GO" id="GO:0005524">
    <property type="term" value="F:ATP binding"/>
    <property type="evidence" value="ECO:0007669"/>
    <property type="project" value="InterPro"/>
</dbReference>
<dbReference type="AlphaFoldDB" id="A0AAT9FIM1"/>
<dbReference type="Gene3D" id="3.30.450.90">
    <property type="match status" value="1"/>
</dbReference>
<dbReference type="SUPFAM" id="SSF52540">
    <property type="entry name" value="P-loop containing nucleoside triphosphate hydrolases"/>
    <property type="match status" value="1"/>
</dbReference>
<organism evidence="3">
    <name type="scientific">Oceaniferula spumae</name>
    <dbReference type="NCBI Taxonomy" id="2979115"/>
    <lineage>
        <taxon>Bacteria</taxon>
        <taxon>Pseudomonadati</taxon>
        <taxon>Verrucomicrobiota</taxon>
        <taxon>Verrucomicrobiia</taxon>
        <taxon>Verrucomicrobiales</taxon>
        <taxon>Verrucomicrobiaceae</taxon>
        <taxon>Oceaniferula</taxon>
    </lineage>
</organism>
<gene>
    <name evidence="3" type="primary">pilT_1</name>
    <name evidence="3" type="ORF">NT6N_08800</name>
</gene>
<proteinExistence type="inferred from homology"/>
<evidence type="ECO:0000259" key="2">
    <source>
        <dbReference type="PROSITE" id="PS00662"/>
    </source>
</evidence>
<dbReference type="EMBL" id="AP026866">
    <property type="protein sequence ID" value="BDS05840.1"/>
    <property type="molecule type" value="Genomic_DNA"/>
</dbReference>
<dbReference type="InterPro" id="IPR001482">
    <property type="entry name" value="T2SS/T4SS_dom"/>
</dbReference>
<dbReference type="InterPro" id="IPR050921">
    <property type="entry name" value="T4SS_GSP_E_ATPase"/>
</dbReference>
<dbReference type="InterPro" id="IPR027417">
    <property type="entry name" value="P-loop_NTPase"/>
</dbReference>
<feature type="domain" description="Bacterial type II secretion system protein E" evidence="2">
    <location>
        <begin position="191"/>
        <end position="205"/>
    </location>
</feature>
<dbReference type="PANTHER" id="PTHR30486">
    <property type="entry name" value="TWITCHING MOTILITY PROTEIN PILT"/>
    <property type="match status" value="1"/>
</dbReference>
<name>A0AAT9FIM1_9BACT</name>
<dbReference type="GO" id="GO:0016887">
    <property type="term" value="F:ATP hydrolysis activity"/>
    <property type="evidence" value="ECO:0007669"/>
    <property type="project" value="InterPro"/>
</dbReference>
<dbReference type="NCBIfam" id="TIGR01420">
    <property type="entry name" value="pilT_fam"/>
    <property type="match status" value="1"/>
</dbReference>
<dbReference type="InterPro" id="IPR006321">
    <property type="entry name" value="PilT/PilU"/>
</dbReference>
<dbReference type="KEGG" id="osu:NT6N_08800"/>
<protein>
    <submittedName>
        <fullName evidence="3">Twitching motility protein PilT</fullName>
    </submittedName>
</protein>
<dbReference type="Gene3D" id="3.40.50.300">
    <property type="entry name" value="P-loop containing nucleotide triphosphate hydrolases"/>
    <property type="match status" value="1"/>
</dbReference>